<accession>K6W8N4</accession>
<name>K6W8N4_9MICO</name>
<protein>
    <submittedName>
        <fullName evidence="1">Uncharacterized protein</fullName>
    </submittedName>
</protein>
<sequence>MKLLEPEVPWVGDQEIADDEVVFSATREELAGLAGALNEALEAVEGWEFQTRLGITPEEARALRQRIGEVLRGAFRPQ</sequence>
<comment type="caution">
    <text evidence="1">The sequence shown here is derived from an EMBL/GenBank/DDBJ whole genome shotgun (WGS) entry which is preliminary data.</text>
</comment>
<dbReference type="RefSeq" id="WP_006502937.1">
    <property type="nucleotide sequence ID" value="NZ_BAGZ01000008.1"/>
</dbReference>
<gene>
    <name evidence="1" type="ORF">AUCHE_08_04270</name>
</gene>
<evidence type="ECO:0000313" key="2">
    <source>
        <dbReference type="Proteomes" id="UP000008495"/>
    </source>
</evidence>
<dbReference type="OrthoDB" id="4085246at2"/>
<dbReference type="Proteomes" id="UP000008495">
    <property type="component" value="Unassembled WGS sequence"/>
</dbReference>
<keyword evidence="2" id="KW-1185">Reference proteome</keyword>
<dbReference type="EMBL" id="BAGZ01000008">
    <property type="protein sequence ID" value="GAB78182.1"/>
    <property type="molecule type" value="Genomic_DNA"/>
</dbReference>
<proteinExistence type="predicted"/>
<dbReference type="AlphaFoldDB" id="K6W8N4"/>
<reference evidence="1 2" key="1">
    <citation type="submission" date="2012-08" db="EMBL/GenBank/DDBJ databases">
        <title>Whole genome shotgun sequence of Austwickia chelonae NBRC 105200.</title>
        <authorList>
            <person name="Yoshida I."/>
            <person name="Hosoyama A."/>
            <person name="Tsuchikane K."/>
            <person name="Katsumata H."/>
            <person name="Ando Y."/>
            <person name="Ohji S."/>
            <person name="Hamada M."/>
            <person name="Tamura T."/>
            <person name="Yamazoe A."/>
            <person name="Yamazaki S."/>
            <person name="Fujita N."/>
        </authorList>
    </citation>
    <scope>NUCLEOTIDE SEQUENCE [LARGE SCALE GENOMIC DNA]</scope>
    <source>
        <strain evidence="1 2">NBRC 105200</strain>
    </source>
</reference>
<organism evidence="1 2">
    <name type="scientific">Austwickia chelonae NBRC 105200</name>
    <dbReference type="NCBI Taxonomy" id="1184607"/>
    <lineage>
        <taxon>Bacteria</taxon>
        <taxon>Bacillati</taxon>
        <taxon>Actinomycetota</taxon>
        <taxon>Actinomycetes</taxon>
        <taxon>Micrococcales</taxon>
        <taxon>Dermatophilaceae</taxon>
        <taxon>Austwickia</taxon>
    </lineage>
</organism>
<evidence type="ECO:0000313" key="1">
    <source>
        <dbReference type="EMBL" id="GAB78182.1"/>
    </source>
</evidence>